<dbReference type="Proteomes" id="UP000187321">
    <property type="component" value="Chromosome"/>
</dbReference>
<dbReference type="EMBL" id="CP019327">
    <property type="protein sequence ID" value="APX95147.1"/>
    <property type="molecule type" value="Genomic_DNA"/>
</dbReference>
<feature type="compositionally biased region" description="Basic and acidic residues" evidence="1">
    <location>
        <begin position="107"/>
        <end position="127"/>
    </location>
</feature>
<evidence type="ECO:0000313" key="4">
    <source>
        <dbReference type="Proteomes" id="UP000185687"/>
    </source>
</evidence>
<dbReference type="RefSeq" id="WP_076579648.1">
    <property type="nucleotide sequence ID" value="NZ_CP019327.1"/>
</dbReference>
<evidence type="ECO:0000256" key="1">
    <source>
        <dbReference type="SAM" id="MobiDB-lite"/>
    </source>
</evidence>
<evidence type="ECO:0000313" key="3">
    <source>
        <dbReference type="EMBL" id="SIR33900.1"/>
    </source>
</evidence>
<protein>
    <submittedName>
        <fullName evidence="3">Uncharacterized protein</fullName>
    </submittedName>
</protein>
<dbReference type="AlphaFoldDB" id="A0A1N7A419"/>
<feature type="compositionally biased region" description="Acidic residues" evidence="1">
    <location>
        <begin position="216"/>
        <end position="226"/>
    </location>
</feature>
<feature type="compositionally biased region" description="Acidic residues" evidence="1">
    <location>
        <begin position="147"/>
        <end position="162"/>
    </location>
</feature>
<reference evidence="3 4" key="2">
    <citation type="submission" date="2017-01" db="EMBL/GenBank/DDBJ databases">
        <authorList>
            <person name="Mah S.A."/>
            <person name="Swanson W.J."/>
            <person name="Moy G.W."/>
            <person name="Vacquier V.D."/>
        </authorList>
    </citation>
    <scope>NUCLEOTIDE SEQUENCE [LARGE SCALE GENOMIC DNA]</scope>
    <source>
        <strain evidence="3 4">CGMCC 1.8909</strain>
    </source>
</reference>
<dbReference type="KEGG" id="hda:BB347_00215"/>
<dbReference type="Proteomes" id="UP000185687">
    <property type="component" value="Unassembled WGS sequence"/>
</dbReference>
<evidence type="ECO:0000313" key="2">
    <source>
        <dbReference type="EMBL" id="APX95147.1"/>
    </source>
</evidence>
<feature type="compositionally biased region" description="Basic and acidic residues" evidence="1">
    <location>
        <begin position="163"/>
        <end position="183"/>
    </location>
</feature>
<dbReference type="GeneID" id="30954320"/>
<feature type="region of interest" description="Disordered" evidence="1">
    <location>
        <begin position="1"/>
        <end position="20"/>
    </location>
</feature>
<proteinExistence type="predicted"/>
<dbReference type="OrthoDB" id="187945at2157"/>
<dbReference type="EMBL" id="FTNP01000001">
    <property type="protein sequence ID" value="SIR33900.1"/>
    <property type="molecule type" value="Genomic_DNA"/>
</dbReference>
<evidence type="ECO:0000313" key="5">
    <source>
        <dbReference type="Proteomes" id="UP000187321"/>
    </source>
</evidence>
<organism evidence="3 4">
    <name type="scientific">Natronorubrum daqingense</name>
    <dbReference type="NCBI Taxonomy" id="588898"/>
    <lineage>
        <taxon>Archaea</taxon>
        <taxon>Methanobacteriati</taxon>
        <taxon>Methanobacteriota</taxon>
        <taxon>Stenosarchaea group</taxon>
        <taxon>Halobacteria</taxon>
        <taxon>Halobacteriales</taxon>
        <taxon>Natrialbaceae</taxon>
        <taxon>Natronorubrum</taxon>
    </lineage>
</organism>
<feature type="region of interest" description="Disordered" evidence="1">
    <location>
        <begin position="100"/>
        <end position="252"/>
    </location>
</feature>
<sequence length="252" mass="27279">MSEDHDSAHETELPTDRLDEYDIDDQLETATSLVVRTPKRALVALLAGSVLLLSALRSLSRGQFRAVPKGVLGAGLLGYGVQQGRDHSSDDIAETFEPSLEEVDGETDGKETSDQAHAAAERDDSGRESQINAEGEIDDSAQLGDERNDESDAEIEFTDESGDEPRSKPESEADAEDPRRNTDEETEVDVSDTAMAEEVSEATGPDPEQAQPTQTDADEPEETPEEDASHLKVEPDEDEDEAESTDSSDDDS</sequence>
<gene>
    <name evidence="2" type="ORF">BB347_00215</name>
    <name evidence="3" type="ORF">SAMN05421809_1025</name>
</gene>
<accession>A0A1N7A419</accession>
<name>A0A1N7A419_9EURY</name>
<feature type="compositionally biased region" description="Acidic residues" evidence="1">
    <location>
        <begin position="235"/>
        <end position="252"/>
    </location>
</feature>
<keyword evidence="4" id="KW-1185">Reference proteome</keyword>
<reference evidence="2 5" key="1">
    <citation type="submission" date="2017-01" db="EMBL/GenBank/DDBJ databases">
        <title>Complete genome sequence of Haloterrigena daqingensis type strain (JX313T).</title>
        <authorList>
            <person name="Shuang W."/>
        </authorList>
    </citation>
    <scope>NUCLEOTIDE SEQUENCE [LARGE SCALE GENOMIC DNA]</scope>
    <source>
        <strain evidence="2 5">JX313</strain>
    </source>
</reference>